<reference evidence="2" key="1">
    <citation type="submission" date="2020-11" db="EMBL/GenBank/DDBJ databases">
        <authorList>
            <consortium name="DOE Joint Genome Institute"/>
            <person name="Ahrendt S."/>
            <person name="Riley R."/>
            <person name="Andreopoulos W."/>
            <person name="Labutti K."/>
            <person name="Pangilinan J."/>
            <person name="Ruiz-Duenas F.J."/>
            <person name="Barrasa J.M."/>
            <person name="Sanchez-Garcia M."/>
            <person name="Camarero S."/>
            <person name="Miyauchi S."/>
            <person name="Serrano A."/>
            <person name="Linde D."/>
            <person name="Babiker R."/>
            <person name="Drula E."/>
            <person name="Ayuso-Fernandez I."/>
            <person name="Pacheco R."/>
            <person name="Padilla G."/>
            <person name="Ferreira P."/>
            <person name="Barriuso J."/>
            <person name="Kellner H."/>
            <person name="Castanera R."/>
            <person name="Alfaro M."/>
            <person name="Ramirez L."/>
            <person name="Pisabarro A.G."/>
            <person name="Kuo A."/>
            <person name="Tritt A."/>
            <person name="Lipzen A."/>
            <person name="He G."/>
            <person name="Yan M."/>
            <person name="Ng V."/>
            <person name="Cullen D."/>
            <person name="Martin F."/>
            <person name="Rosso M.-N."/>
            <person name="Henrissat B."/>
            <person name="Hibbett D."/>
            <person name="Martinez A.T."/>
            <person name="Grigoriev I.V."/>
        </authorList>
    </citation>
    <scope>NUCLEOTIDE SEQUENCE</scope>
    <source>
        <strain evidence="2">ATCC 90797</strain>
    </source>
</reference>
<evidence type="ECO:0000256" key="1">
    <source>
        <dbReference type="SAM" id="MobiDB-lite"/>
    </source>
</evidence>
<name>A0A9P6D785_PLEER</name>
<organism evidence="2 3">
    <name type="scientific">Pleurotus eryngii</name>
    <name type="common">Boletus of the steppes</name>
    <dbReference type="NCBI Taxonomy" id="5323"/>
    <lineage>
        <taxon>Eukaryota</taxon>
        <taxon>Fungi</taxon>
        <taxon>Dikarya</taxon>
        <taxon>Basidiomycota</taxon>
        <taxon>Agaricomycotina</taxon>
        <taxon>Agaricomycetes</taxon>
        <taxon>Agaricomycetidae</taxon>
        <taxon>Agaricales</taxon>
        <taxon>Pleurotineae</taxon>
        <taxon>Pleurotaceae</taxon>
        <taxon>Pleurotus</taxon>
    </lineage>
</organism>
<keyword evidence="3" id="KW-1185">Reference proteome</keyword>
<accession>A0A9P6D785</accession>
<dbReference type="Proteomes" id="UP000807025">
    <property type="component" value="Unassembled WGS sequence"/>
</dbReference>
<evidence type="ECO:0000313" key="3">
    <source>
        <dbReference type="Proteomes" id="UP000807025"/>
    </source>
</evidence>
<dbReference type="AlphaFoldDB" id="A0A9P6D785"/>
<gene>
    <name evidence="2" type="ORF">BDN71DRAFT_1506619</name>
</gene>
<dbReference type="EMBL" id="MU154561">
    <property type="protein sequence ID" value="KAF9495486.1"/>
    <property type="molecule type" value="Genomic_DNA"/>
</dbReference>
<proteinExistence type="predicted"/>
<evidence type="ECO:0000313" key="2">
    <source>
        <dbReference type="EMBL" id="KAF9495486.1"/>
    </source>
</evidence>
<protein>
    <submittedName>
        <fullName evidence="2">Uncharacterized protein</fullName>
    </submittedName>
</protein>
<feature type="region of interest" description="Disordered" evidence="1">
    <location>
        <begin position="1"/>
        <end position="73"/>
    </location>
</feature>
<feature type="compositionally biased region" description="Polar residues" evidence="1">
    <location>
        <begin position="1"/>
        <end position="12"/>
    </location>
</feature>
<comment type="caution">
    <text evidence="2">The sequence shown here is derived from an EMBL/GenBank/DDBJ whole genome shotgun (WGS) entry which is preliminary data.</text>
</comment>
<sequence>MSAMQSANTNEAQALPPLATPGQIIAASYLPVPTPMRKERKEGKDEVMDEPGTPLSSPRGTMLPPQTPSNHNK</sequence>
<feature type="compositionally biased region" description="Basic and acidic residues" evidence="1">
    <location>
        <begin position="36"/>
        <end position="46"/>
    </location>
</feature>